<organism evidence="7 8">
    <name type="scientific">Pyrocoelia pectoralis</name>
    <dbReference type="NCBI Taxonomy" id="417401"/>
    <lineage>
        <taxon>Eukaryota</taxon>
        <taxon>Metazoa</taxon>
        <taxon>Ecdysozoa</taxon>
        <taxon>Arthropoda</taxon>
        <taxon>Hexapoda</taxon>
        <taxon>Insecta</taxon>
        <taxon>Pterygota</taxon>
        <taxon>Neoptera</taxon>
        <taxon>Endopterygota</taxon>
        <taxon>Coleoptera</taxon>
        <taxon>Polyphaga</taxon>
        <taxon>Elateriformia</taxon>
        <taxon>Elateroidea</taxon>
        <taxon>Lampyridae</taxon>
        <taxon>Lampyrinae</taxon>
        <taxon>Pyrocoelia</taxon>
    </lineage>
</organism>
<keyword evidence="3 6" id="KW-0687">Ribonucleoprotein</keyword>
<evidence type="ECO:0000313" key="7">
    <source>
        <dbReference type="EMBL" id="KAK5644503.1"/>
    </source>
</evidence>
<evidence type="ECO:0000256" key="6">
    <source>
        <dbReference type="RuleBase" id="RU004005"/>
    </source>
</evidence>
<name>A0AAN7VCX1_9COLE</name>
<evidence type="ECO:0000256" key="5">
    <source>
        <dbReference type="ARBA" id="ARBA00035325"/>
    </source>
</evidence>
<dbReference type="Gene3D" id="3.90.470.10">
    <property type="entry name" value="Ribosomal protein L22/L17"/>
    <property type="match status" value="1"/>
</dbReference>
<accession>A0AAN7VCX1</accession>
<keyword evidence="8" id="KW-1185">Reference proteome</keyword>
<evidence type="ECO:0000313" key="8">
    <source>
        <dbReference type="Proteomes" id="UP001329430"/>
    </source>
</evidence>
<dbReference type="NCBIfam" id="TIGR01038">
    <property type="entry name" value="uL22_arch_euk"/>
    <property type="match status" value="1"/>
</dbReference>
<gene>
    <name evidence="7" type="ORF">RI129_005803</name>
</gene>
<dbReference type="GO" id="GO:0003735">
    <property type="term" value="F:structural constituent of ribosome"/>
    <property type="evidence" value="ECO:0007669"/>
    <property type="project" value="InterPro"/>
</dbReference>
<dbReference type="EMBL" id="JAVRBK010000004">
    <property type="protein sequence ID" value="KAK5644503.1"/>
    <property type="molecule type" value="Genomic_DNA"/>
</dbReference>
<comment type="similarity">
    <text evidence="1 6">Belongs to the universal ribosomal protein uL22 family.</text>
</comment>
<evidence type="ECO:0000256" key="3">
    <source>
        <dbReference type="ARBA" id="ARBA00023274"/>
    </source>
</evidence>
<dbReference type="SUPFAM" id="SSF54843">
    <property type="entry name" value="Ribosomal protein L22"/>
    <property type="match status" value="1"/>
</dbReference>
<dbReference type="GO" id="GO:0022625">
    <property type="term" value="C:cytosolic large ribosomal subunit"/>
    <property type="evidence" value="ECO:0007669"/>
    <property type="project" value="TreeGrafter"/>
</dbReference>
<sequence length="175" mass="20404">MVHYSFEEDSAVNSCKAKGENWHVHFKNTYETANMLRRMPLKRAYAYLKNVIAHRECVPFRRFKGGVGRCAQAKQFGTVQGRWPKKSAKFLLHLLRNAESNAEYKGMDVDQLVISHIQVNQGRVSRRRRAFRAHGRINSHVYTPCHIQMYLIEEENCSKIRKRIKNKGAKNVSNN</sequence>
<dbReference type="InterPro" id="IPR018260">
    <property type="entry name" value="Ribosomal_uL22_CS"/>
</dbReference>
<dbReference type="PANTHER" id="PTHR11593">
    <property type="entry name" value="60S RIBOSOMAL PROTEIN L17"/>
    <property type="match status" value="1"/>
</dbReference>
<dbReference type="AlphaFoldDB" id="A0AAN7VCX1"/>
<dbReference type="PROSITE" id="PS00464">
    <property type="entry name" value="RIBOSOMAL_L22"/>
    <property type="match status" value="1"/>
</dbReference>
<dbReference type="PANTHER" id="PTHR11593:SF10">
    <property type="entry name" value="60S RIBOSOMAL PROTEIN L17"/>
    <property type="match status" value="1"/>
</dbReference>
<evidence type="ECO:0000256" key="4">
    <source>
        <dbReference type="ARBA" id="ARBA00035207"/>
    </source>
</evidence>
<comment type="caution">
    <text evidence="7">The sequence shown here is derived from an EMBL/GenBank/DDBJ whole genome shotgun (WGS) entry which is preliminary data.</text>
</comment>
<proteinExistence type="inferred from homology"/>
<dbReference type="Proteomes" id="UP001329430">
    <property type="component" value="Chromosome 4"/>
</dbReference>
<keyword evidence="2 6" id="KW-0689">Ribosomal protein</keyword>
<reference evidence="7 8" key="1">
    <citation type="journal article" date="2024" name="Insects">
        <title>An Improved Chromosome-Level Genome Assembly of the Firefly Pyrocoelia pectoralis.</title>
        <authorList>
            <person name="Fu X."/>
            <person name="Meyer-Rochow V.B."/>
            <person name="Ballantyne L."/>
            <person name="Zhu X."/>
        </authorList>
    </citation>
    <scope>NUCLEOTIDE SEQUENCE [LARGE SCALE GENOMIC DNA]</scope>
    <source>
        <strain evidence="7">XCY_ONT2</strain>
    </source>
</reference>
<dbReference type="InterPro" id="IPR036394">
    <property type="entry name" value="Ribosomal_uL22_sf"/>
</dbReference>
<dbReference type="InterPro" id="IPR001063">
    <property type="entry name" value="Ribosomal_uL22"/>
</dbReference>
<dbReference type="InterPro" id="IPR005721">
    <property type="entry name" value="Ribosomal_uL22_euk/arc"/>
</dbReference>
<protein>
    <recommendedName>
        <fullName evidence="4">Large ribosomal subunit protein uL22</fullName>
    </recommendedName>
    <alternativeName>
        <fullName evidence="5">60S ribosomal protein L17</fullName>
    </alternativeName>
</protein>
<evidence type="ECO:0000256" key="1">
    <source>
        <dbReference type="ARBA" id="ARBA00009451"/>
    </source>
</evidence>
<dbReference type="CDD" id="cd00336">
    <property type="entry name" value="Ribosomal_L22"/>
    <property type="match status" value="1"/>
</dbReference>
<evidence type="ECO:0000256" key="2">
    <source>
        <dbReference type="ARBA" id="ARBA00022980"/>
    </source>
</evidence>
<dbReference type="Pfam" id="PF00237">
    <property type="entry name" value="Ribosomal_L22"/>
    <property type="match status" value="1"/>
</dbReference>
<dbReference type="GO" id="GO:0002181">
    <property type="term" value="P:cytoplasmic translation"/>
    <property type="evidence" value="ECO:0007669"/>
    <property type="project" value="TreeGrafter"/>
</dbReference>